<protein>
    <recommendedName>
        <fullName evidence="5">M-phase phosphoprotein 6</fullName>
    </recommendedName>
</protein>
<dbReference type="InterPro" id="IPR019324">
    <property type="entry name" value="MPP6"/>
</dbReference>
<gene>
    <name evidence="3" type="ORF">PhCBS80983_g01229</name>
</gene>
<dbReference type="EMBL" id="QEAQ01000008">
    <property type="protein sequence ID" value="TPX61293.1"/>
    <property type="molecule type" value="Genomic_DNA"/>
</dbReference>
<dbReference type="PANTHER" id="PTHR13582:SF0">
    <property type="entry name" value="M-PHASE PHOSPHOPROTEIN 6"/>
    <property type="match status" value="1"/>
</dbReference>
<accession>A0A507EB31</accession>
<dbReference type="GO" id="GO:0000460">
    <property type="term" value="P:maturation of 5.8S rRNA"/>
    <property type="evidence" value="ECO:0007669"/>
    <property type="project" value="TreeGrafter"/>
</dbReference>
<reference evidence="3 4" key="1">
    <citation type="journal article" date="2019" name="Sci. Rep.">
        <title>Comparative genomics of chytrid fungi reveal insights into the obligate biotrophic and pathogenic lifestyle of Synchytrium endobioticum.</title>
        <authorList>
            <person name="van de Vossenberg B.T.L.H."/>
            <person name="Warris S."/>
            <person name="Nguyen H.D.T."/>
            <person name="van Gent-Pelzer M.P.E."/>
            <person name="Joly D.L."/>
            <person name="van de Geest H.C."/>
            <person name="Bonants P.J.M."/>
            <person name="Smith D.S."/>
            <person name="Levesque C.A."/>
            <person name="van der Lee T.A.J."/>
        </authorList>
    </citation>
    <scope>NUCLEOTIDE SEQUENCE [LARGE SCALE GENOMIC DNA]</scope>
    <source>
        <strain evidence="3 4">CBS 809.83</strain>
    </source>
</reference>
<evidence type="ECO:0000256" key="2">
    <source>
        <dbReference type="SAM" id="MobiDB-lite"/>
    </source>
</evidence>
<evidence type="ECO:0000313" key="4">
    <source>
        <dbReference type="Proteomes" id="UP000318582"/>
    </source>
</evidence>
<dbReference type="STRING" id="109895.A0A507EB31"/>
<dbReference type="PANTHER" id="PTHR13582">
    <property type="entry name" value="M-PHASE PHOSPHOPROTEIN 6"/>
    <property type="match status" value="1"/>
</dbReference>
<proteinExistence type="predicted"/>
<feature type="region of interest" description="Disordered" evidence="2">
    <location>
        <begin position="121"/>
        <end position="203"/>
    </location>
</feature>
<dbReference type="Pfam" id="PF10175">
    <property type="entry name" value="MPP6"/>
    <property type="match status" value="1"/>
</dbReference>
<evidence type="ECO:0000313" key="3">
    <source>
        <dbReference type="EMBL" id="TPX61293.1"/>
    </source>
</evidence>
<sequence length="203" mass="23243">MDTKQVKSLSTGTMALKFMNRAQEQEVRKKLEEEQKRAQEEAKWILGDLDLDDVDTVEFQFDNSHIPFLDSTFGRKSFGNYNKEVETMSEEARNAERLRIAEENEKRESVSDFEMVNRYHQIRGETTPVDGTKRKRRAAATESPTSRLSAVSNAEPPSKKRSPAAPVTTDWNDMRGRQATRFMSLAPTSRETPPAQRGFIKPQ</sequence>
<feature type="coiled-coil region" evidence="1">
    <location>
        <begin position="78"/>
        <end position="108"/>
    </location>
</feature>
<organism evidence="3 4">
    <name type="scientific">Powellomyces hirtus</name>
    <dbReference type="NCBI Taxonomy" id="109895"/>
    <lineage>
        <taxon>Eukaryota</taxon>
        <taxon>Fungi</taxon>
        <taxon>Fungi incertae sedis</taxon>
        <taxon>Chytridiomycota</taxon>
        <taxon>Chytridiomycota incertae sedis</taxon>
        <taxon>Chytridiomycetes</taxon>
        <taxon>Spizellomycetales</taxon>
        <taxon>Powellomycetaceae</taxon>
        <taxon>Powellomyces</taxon>
    </lineage>
</organism>
<feature type="compositionally biased region" description="Polar residues" evidence="2">
    <location>
        <begin position="142"/>
        <end position="152"/>
    </location>
</feature>
<keyword evidence="1" id="KW-0175">Coiled coil</keyword>
<evidence type="ECO:0000256" key="1">
    <source>
        <dbReference type="SAM" id="Coils"/>
    </source>
</evidence>
<comment type="caution">
    <text evidence="3">The sequence shown here is derived from an EMBL/GenBank/DDBJ whole genome shotgun (WGS) entry which is preliminary data.</text>
</comment>
<keyword evidence="4" id="KW-1185">Reference proteome</keyword>
<evidence type="ECO:0008006" key="5">
    <source>
        <dbReference type="Google" id="ProtNLM"/>
    </source>
</evidence>
<dbReference type="AlphaFoldDB" id="A0A507EB31"/>
<name>A0A507EB31_9FUNG</name>
<dbReference type="Proteomes" id="UP000318582">
    <property type="component" value="Unassembled WGS sequence"/>
</dbReference>